<dbReference type="FunFam" id="3.30.2010.30:FF:000001">
    <property type="entry name" value="Leukotriene A(4) hydrolase"/>
    <property type="match status" value="1"/>
</dbReference>
<feature type="domain" description="Peptidase M1 leukotriene A4 hydrolase/aminopeptidase C-terminal" evidence="11">
    <location>
        <begin position="465"/>
        <end position="615"/>
    </location>
</feature>
<dbReference type="GO" id="GO:0005829">
    <property type="term" value="C:cytosol"/>
    <property type="evidence" value="ECO:0007669"/>
    <property type="project" value="TreeGrafter"/>
</dbReference>
<dbReference type="PANTHER" id="PTHR45726:SF3">
    <property type="entry name" value="LEUKOTRIENE A-4 HYDROLASE"/>
    <property type="match status" value="1"/>
</dbReference>
<evidence type="ECO:0000256" key="2">
    <source>
        <dbReference type="ARBA" id="ARBA00010136"/>
    </source>
</evidence>
<organism evidence="12 13">
    <name type="scientific">Clathrus columnatus</name>
    <dbReference type="NCBI Taxonomy" id="1419009"/>
    <lineage>
        <taxon>Eukaryota</taxon>
        <taxon>Fungi</taxon>
        <taxon>Dikarya</taxon>
        <taxon>Basidiomycota</taxon>
        <taxon>Agaricomycotina</taxon>
        <taxon>Agaricomycetes</taxon>
        <taxon>Phallomycetidae</taxon>
        <taxon>Phallales</taxon>
        <taxon>Clathraceae</taxon>
        <taxon>Clathrus</taxon>
    </lineage>
</organism>
<dbReference type="Proteomes" id="UP001050691">
    <property type="component" value="Unassembled WGS sequence"/>
</dbReference>
<dbReference type="PRINTS" id="PR00756">
    <property type="entry name" value="ALADIPTASE"/>
</dbReference>
<feature type="active site" description="Proton donor" evidence="9">
    <location>
        <position position="387"/>
    </location>
</feature>
<accession>A0AAV5AGT4</accession>
<feature type="binding site" evidence="10">
    <location>
        <position position="298"/>
    </location>
    <ligand>
        <name>Zn(2+)</name>
        <dbReference type="ChEBI" id="CHEBI:29105"/>
        <note>catalytic</note>
    </ligand>
</feature>
<dbReference type="InterPro" id="IPR038502">
    <property type="entry name" value="M1_LTA-4_hydro/amino_C_sf"/>
</dbReference>
<dbReference type="Gene3D" id="2.60.40.1730">
    <property type="entry name" value="tricorn interacting facor f3 domain"/>
    <property type="match status" value="1"/>
</dbReference>
<feature type="active site" description="Proton acceptor" evidence="9">
    <location>
        <position position="299"/>
    </location>
</feature>
<dbReference type="SUPFAM" id="SSF63737">
    <property type="entry name" value="Leukotriene A4 hydrolase N-terminal domain"/>
    <property type="match status" value="1"/>
</dbReference>
<protein>
    <recommendedName>
        <fullName evidence="11">Peptidase M1 leukotriene A4 hydrolase/aminopeptidase C-terminal domain-containing protein</fullName>
    </recommendedName>
</protein>
<dbReference type="Gene3D" id="3.30.2010.30">
    <property type="match status" value="1"/>
</dbReference>
<dbReference type="InterPro" id="IPR001930">
    <property type="entry name" value="Peptidase_M1"/>
</dbReference>
<dbReference type="GO" id="GO:0008237">
    <property type="term" value="F:metallopeptidase activity"/>
    <property type="evidence" value="ECO:0007669"/>
    <property type="project" value="UniProtKB-KW"/>
</dbReference>
<gene>
    <name evidence="12" type="ORF">Clacol_008101</name>
</gene>
<evidence type="ECO:0000313" key="12">
    <source>
        <dbReference type="EMBL" id="GJJ13844.1"/>
    </source>
</evidence>
<dbReference type="InterPro" id="IPR015211">
    <property type="entry name" value="Peptidase_M1_C"/>
</dbReference>
<dbReference type="SMART" id="SM01263">
    <property type="entry name" value="Leuk-A4-hydro_C"/>
    <property type="match status" value="1"/>
</dbReference>
<dbReference type="Pfam" id="PF09127">
    <property type="entry name" value="Leuk-A4-hydro_C"/>
    <property type="match status" value="1"/>
</dbReference>
<dbReference type="InterPro" id="IPR042097">
    <property type="entry name" value="Aminopeptidase_N-like_N_sf"/>
</dbReference>
<evidence type="ECO:0000256" key="7">
    <source>
        <dbReference type="ARBA" id="ARBA00022833"/>
    </source>
</evidence>
<keyword evidence="4" id="KW-0645">Protease</keyword>
<dbReference type="InterPro" id="IPR049980">
    <property type="entry name" value="LTA4H_cat"/>
</dbReference>
<comment type="caution">
    <text evidence="12">The sequence shown here is derived from an EMBL/GenBank/DDBJ whole genome shotgun (WGS) entry which is preliminary data.</text>
</comment>
<dbReference type="InterPro" id="IPR027268">
    <property type="entry name" value="Peptidase_M4/M1_CTD_sf"/>
</dbReference>
<evidence type="ECO:0000256" key="3">
    <source>
        <dbReference type="ARBA" id="ARBA00022490"/>
    </source>
</evidence>
<evidence type="ECO:0000256" key="8">
    <source>
        <dbReference type="ARBA" id="ARBA00023049"/>
    </source>
</evidence>
<keyword evidence="6" id="KW-0378">Hydrolase</keyword>
<sequence>MTSSLEIDLTTQANYLDISTTHVDFTWDLDFKAKIITGSAKYSLLAKKDVTEVVLDTLGLNITNVQVDGEQASASSNAFLRGLPVYTLGKEHPVMGSSLSIPLSKTVSSGKTTSIKIDYSTSANSLGKRSERNILTSLVNVSPFMRVACYPFKTYSASVTSVLPVVLSAIRQSPPSTGPAHDGKEIGKEKPIPIPSYLIAIAAGDLRYRSFTVKDRNWTSGVWAEPEVIDSAYEEFNEDTVTYLAAAEDTLTPYRFSVYDLLVLPPAFPYGGMENACLTFLTPTVMAGDRSLNDVIIHELSHSWFGNGVTHATASSFFLNEGWTTYTERYLLEKIKGPHHRDFSFIIGYKGLVDDLKRYEDKPKYQRLIIDFEKGENPDDAYSQVPYDKGKRTLGGIDVLIPYMRDYINTFTGKSITATQWKDHLYDYFRKSDQEKVKLLDTIDWQAWFYGEGITLPVDMPYDTTLVEQAYALATSWDSSRDLIVSELTFKADDLKDFNGNQTIVFLERLESYKPLPKTHVHHLGKVYSLNTSSNAEIRLRWYVVALSSDAGKDFVNDAANWLVNDEKGLKGRMKFCRPTFRAIYQIDKELAQKTFLDHASEFHPITANLVKKVGSIVNQNCRRIEAFIGYRLGINGENIPVEQFGSVLSRRILDSLKVDGDNDPACAEAARLWEDALEIHPNAAYLLLKVADMRLALDSSIMATILYEQLQSVYKDPAYITWSFNLKNAVIGKARQHRKYFLGLVYAYKTSQEYVGSRRWVSAKENYSEFPSTATQVANEALQSLHQQWRSLIQQDNDVLKKFMNIHCIETNVLESTMIFNPSSTTKLIQVGFYNQALGISDSDVIGGATLKEIFSLSEERTILTIDLLCRLHRTMMRSSRVLCINGQRGRYLKYVAIGELMRTPDIDPFAAAAWINHVFVAVHPFELRQMRRSADYSELMTYFFDETLASIEYLATLPAQIE</sequence>
<dbReference type="GO" id="GO:0004301">
    <property type="term" value="F:epoxide hydrolase activity"/>
    <property type="evidence" value="ECO:0007669"/>
    <property type="project" value="TreeGrafter"/>
</dbReference>
<keyword evidence="5 10" id="KW-0479">Metal-binding</keyword>
<dbReference type="GO" id="GO:0006508">
    <property type="term" value="P:proteolysis"/>
    <property type="evidence" value="ECO:0007669"/>
    <property type="project" value="UniProtKB-KW"/>
</dbReference>
<dbReference type="SUPFAM" id="SSF55486">
    <property type="entry name" value="Metalloproteases ('zincins'), catalytic domain"/>
    <property type="match status" value="1"/>
</dbReference>
<dbReference type="InterPro" id="IPR016024">
    <property type="entry name" value="ARM-type_fold"/>
</dbReference>
<dbReference type="AlphaFoldDB" id="A0AAV5AGT4"/>
<dbReference type="Pfam" id="PF01433">
    <property type="entry name" value="Peptidase_M1"/>
    <property type="match status" value="1"/>
</dbReference>
<comment type="similarity">
    <text evidence="2">Belongs to the peptidase M1 family.</text>
</comment>
<evidence type="ECO:0000256" key="1">
    <source>
        <dbReference type="ARBA" id="ARBA00004496"/>
    </source>
</evidence>
<dbReference type="InterPro" id="IPR014782">
    <property type="entry name" value="Peptidase_M1_dom"/>
</dbReference>
<dbReference type="CDD" id="cd09599">
    <property type="entry name" value="M1_LTA4H"/>
    <property type="match status" value="1"/>
</dbReference>
<proteinExistence type="inferred from homology"/>
<dbReference type="GO" id="GO:0004177">
    <property type="term" value="F:aminopeptidase activity"/>
    <property type="evidence" value="ECO:0007669"/>
    <property type="project" value="TreeGrafter"/>
</dbReference>
<name>A0AAV5AGT4_9AGAM</name>
<dbReference type="PANTHER" id="PTHR45726">
    <property type="entry name" value="LEUKOTRIENE A-4 HYDROLASE"/>
    <property type="match status" value="1"/>
</dbReference>
<feature type="binding site" evidence="10">
    <location>
        <position position="321"/>
    </location>
    <ligand>
        <name>Zn(2+)</name>
        <dbReference type="ChEBI" id="CHEBI:29105"/>
        <note>catalytic</note>
    </ligand>
</feature>
<dbReference type="GO" id="GO:0008270">
    <property type="term" value="F:zinc ion binding"/>
    <property type="evidence" value="ECO:0007669"/>
    <property type="project" value="InterPro"/>
</dbReference>
<keyword evidence="13" id="KW-1185">Reference proteome</keyword>
<evidence type="ECO:0000256" key="9">
    <source>
        <dbReference type="PIRSR" id="PIRSR634015-1"/>
    </source>
</evidence>
<keyword evidence="8" id="KW-0482">Metalloprotease</keyword>
<evidence type="ECO:0000256" key="5">
    <source>
        <dbReference type="ARBA" id="ARBA00022723"/>
    </source>
</evidence>
<reference evidence="12" key="1">
    <citation type="submission" date="2021-10" db="EMBL/GenBank/DDBJ databases">
        <title>De novo Genome Assembly of Clathrus columnatus (Basidiomycota, Fungi) Using Illumina and Nanopore Sequence Data.</title>
        <authorList>
            <person name="Ogiso-Tanaka E."/>
            <person name="Itagaki H."/>
            <person name="Hosoya T."/>
            <person name="Hosaka K."/>
        </authorList>
    </citation>
    <scope>NUCLEOTIDE SEQUENCE</scope>
    <source>
        <strain evidence="12">MO-923</strain>
    </source>
</reference>
<dbReference type="EMBL" id="BPWL01000009">
    <property type="protein sequence ID" value="GJJ13844.1"/>
    <property type="molecule type" value="Genomic_DNA"/>
</dbReference>
<evidence type="ECO:0000313" key="13">
    <source>
        <dbReference type="Proteomes" id="UP001050691"/>
    </source>
</evidence>
<evidence type="ECO:0000256" key="10">
    <source>
        <dbReference type="PIRSR" id="PIRSR634015-3"/>
    </source>
</evidence>
<dbReference type="SUPFAM" id="SSF48371">
    <property type="entry name" value="ARM repeat"/>
    <property type="match status" value="1"/>
</dbReference>
<comment type="cofactor">
    <cofactor evidence="10">
        <name>Zn(2+)</name>
        <dbReference type="ChEBI" id="CHEBI:29105"/>
    </cofactor>
    <text evidence="10">Binds 1 zinc ion per subunit.</text>
</comment>
<dbReference type="Gene3D" id="1.25.40.320">
    <property type="entry name" value="Peptidase M1, leukotriene A4 hydrolase/aminopeptidase C-terminal domain"/>
    <property type="match status" value="1"/>
</dbReference>
<comment type="subcellular location">
    <subcellularLocation>
        <location evidence="1">Cytoplasm</location>
    </subcellularLocation>
</comment>
<keyword evidence="7 10" id="KW-0862">Zinc</keyword>
<dbReference type="Gene3D" id="1.10.390.10">
    <property type="entry name" value="Neutral Protease Domain 2"/>
    <property type="match status" value="1"/>
</dbReference>
<evidence type="ECO:0000259" key="11">
    <source>
        <dbReference type="SMART" id="SM01263"/>
    </source>
</evidence>
<evidence type="ECO:0000256" key="6">
    <source>
        <dbReference type="ARBA" id="ARBA00022801"/>
    </source>
</evidence>
<evidence type="ECO:0000256" key="4">
    <source>
        <dbReference type="ARBA" id="ARBA00022670"/>
    </source>
</evidence>
<dbReference type="InterPro" id="IPR034015">
    <property type="entry name" value="M1_LTA4H"/>
</dbReference>
<keyword evidence="3" id="KW-0963">Cytoplasm</keyword>
<feature type="binding site" evidence="10">
    <location>
        <position position="302"/>
    </location>
    <ligand>
        <name>Zn(2+)</name>
        <dbReference type="ChEBI" id="CHEBI:29105"/>
        <note>catalytic</note>
    </ligand>
</feature>